<dbReference type="EMBL" id="CAXITT010000035">
    <property type="protein sequence ID" value="CAL1528642.1"/>
    <property type="molecule type" value="Genomic_DNA"/>
</dbReference>
<evidence type="ECO:0000256" key="4">
    <source>
        <dbReference type="ARBA" id="ARBA00022448"/>
    </source>
</evidence>
<evidence type="ECO:0000256" key="7">
    <source>
        <dbReference type="ARBA" id="ARBA00022927"/>
    </source>
</evidence>
<evidence type="ECO:0000256" key="3">
    <source>
        <dbReference type="ARBA" id="ARBA00021257"/>
    </source>
</evidence>
<evidence type="ECO:0000256" key="9">
    <source>
        <dbReference type="ARBA" id="ARBA00023010"/>
    </source>
</evidence>
<dbReference type="PANTHER" id="PTHR12443">
    <property type="entry name" value="TRANSLOCATION PROTEIN SEC62"/>
    <property type="match status" value="1"/>
</dbReference>
<name>A0AAV2H4Q0_LYMST</name>
<dbReference type="GO" id="GO:0031204">
    <property type="term" value="P:post-translational protein targeting to membrane, translocation"/>
    <property type="evidence" value="ECO:0007669"/>
    <property type="project" value="TreeGrafter"/>
</dbReference>
<dbReference type="InterPro" id="IPR004728">
    <property type="entry name" value="Sec62"/>
</dbReference>
<keyword evidence="7" id="KW-0653">Protein transport</keyword>
<evidence type="ECO:0000256" key="6">
    <source>
        <dbReference type="ARBA" id="ARBA00022824"/>
    </source>
</evidence>
<keyword evidence="8 13" id="KW-1133">Transmembrane helix</keyword>
<keyword evidence="4" id="KW-0813">Transport</keyword>
<comment type="similarity">
    <text evidence="2">Belongs to the SEC62 family.</text>
</comment>
<keyword evidence="15" id="KW-1185">Reference proteome</keyword>
<gene>
    <name evidence="14" type="ORF">GSLYS_00002812001</name>
</gene>
<dbReference type="Pfam" id="PF03839">
    <property type="entry name" value="Sec62"/>
    <property type="match status" value="1"/>
</dbReference>
<feature type="compositionally biased region" description="Acidic residues" evidence="12">
    <location>
        <begin position="349"/>
        <end position="400"/>
    </location>
</feature>
<feature type="compositionally biased region" description="Basic and acidic residues" evidence="12">
    <location>
        <begin position="401"/>
        <end position="417"/>
    </location>
</feature>
<evidence type="ECO:0000256" key="11">
    <source>
        <dbReference type="SAM" id="Coils"/>
    </source>
</evidence>
<dbReference type="GO" id="GO:0005789">
    <property type="term" value="C:endoplasmic reticulum membrane"/>
    <property type="evidence" value="ECO:0007669"/>
    <property type="project" value="UniProtKB-SubCell"/>
</dbReference>
<reference evidence="14 15" key="1">
    <citation type="submission" date="2024-04" db="EMBL/GenBank/DDBJ databases">
        <authorList>
            <consortium name="Genoscope - CEA"/>
            <person name="William W."/>
        </authorList>
    </citation>
    <scope>NUCLEOTIDE SEQUENCE [LARGE SCALE GENOMIC DNA]</scope>
</reference>
<accession>A0AAV2H4Q0</accession>
<keyword evidence="9" id="KW-0811">Translocation</keyword>
<comment type="subcellular location">
    <subcellularLocation>
        <location evidence="1">Endoplasmic reticulum membrane</location>
        <topology evidence="1">Multi-pass membrane protein</topology>
    </subcellularLocation>
</comment>
<dbReference type="InterPro" id="IPR036388">
    <property type="entry name" value="WH-like_DNA-bd_sf"/>
</dbReference>
<keyword evidence="5 13" id="KW-0812">Transmembrane</keyword>
<keyword evidence="6" id="KW-0256">Endoplasmic reticulum</keyword>
<keyword evidence="11" id="KW-0175">Coiled coil</keyword>
<feature type="coiled-coil region" evidence="11">
    <location>
        <begin position="145"/>
        <end position="175"/>
    </location>
</feature>
<organism evidence="14 15">
    <name type="scientific">Lymnaea stagnalis</name>
    <name type="common">Great pond snail</name>
    <name type="synonym">Helix stagnalis</name>
    <dbReference type="NCBI Taxonomy" id="6523"/>
    <lineage>
        <taxon>Eukaryota</taxon>
        <taxon>Metazoa</taxon>
        <taxon>Spiralia</taxon>
        <taxon>Lophotrochozoa</taxon>
        <taxon>Mollusca</taxon>
        <taxon>Gastropoda</taxon>
        <taxon>Heterobranchia</taxon>
        <taxon>Euthyneura</taxon>
        <taxon>Panpulmonata</taxon>
        <taxon>Hygrophila</taxon>
        <taxon>Lymnaeoidea</taxon>
        <taxon>Lymnaeidae</taxon>
        <taxon>Lymnaea</taxon>
    </lineage>
</organism>
<dbReference type="Proteomes" id="UP001497497">
    <property type="component" value="Unassembled WGS sequence"/>
</dbReference>
<feature type="region of interest" description="Disordered" evidence="12">
    <location>
        <begin position="322"/>
        <end position="417"/>
    </location>
</feature>
<dbReference type="PANTHER" id="PTHR12443:SF9">
    <property type="entry name" value="TRANSLOCATION PROTEIN SEC62"/>
    <property type="match status" value="1"/>
</dbReference>
<comment type="caution">
    <text evidence="14">The sequence shown here is derived from an EMBL/GenBank/DDBJ whole genome shotgun (WGS) entry which is preliminary data.</text>
</comment>
<evidence type="ECO:0000256" key="2">
    <source>
        <dbReference type="ARBA" id="ARBA00010604"/>
    </source>
</evidence>
<evidence type="ECO:0000256" key="5">
    <source>
        <dbReference type="ARBA" id="ARBA00022692"/>
    </source>
</evidence>
<feature type="transmembrane region" description="Helical" evidence="13">
    <location>
        <begin position="228"/>
        <end position="261"/>
    </location>
</feature>
<protein>
    <recommendedName>
        <fullName evidence="3">Translocation protein SEC62</fullName>
    </recommendedName>
</protein>
<evidence type="ECO:0000313" key="15">
    <source>
        <dbReference type="Proteomes" id="UP001497497"/>
    </source>
</evidence>
<keyword evidence="10 13" id="KW-0472">Membrane</keyword>
<evidence type="ECO:0000256" key="1">
    <source>
        <dbReference type="ARBA" id="ARBA00004477"/>
    </source>
</evidence>
<sequence>MADKKKGKQRKIEEEKPTKEEYAVAKFLRFNLPIREGKLVGMEVKCFIGNAAVDKLMQSKWSASKNKKDPLFTNRATCVAFMLRLLEKGLFHRAEREKRKKEKDKPIKRKKKEGEKEEGVVVEEELRVLANNSYLLHFFFYSKERKGKKERRSRKEKELEAVEDVEKTKKEKRLKLIMPESQFFEDGDEVYVWIYDPVNAKNFFIGLLMVLGAIALCMFPLWPEEVRIGVYYLSLAAAGFVGFILSLVVVRLILFCFFWVLTFGKHHFWFLPNLTEDVGFFDSFRPLYKHDVMGRDSKAVDIKKKKKKIDKESGDLLAVTESKVDKSSDKDDSDEFELIKKEDLVDNGGGEDVENEDEDEGGEDNECDENDDNQERDEEDEDENNGDDIKDSEEELEEDRDSQSETSKEKEDDKKTK</sequence>
<evidence type="ECO:0000313" key="14">
    <source>
        <dbReference type="EMBL" id="CAL1528642.1"/>
    </source>
</evidence>
<evidence type="ECO:0000256" key="10">
    <source>
        <dbReference type="ARBA" id="ARBA00023136"/>
    </source>
</evidence>
<feature type="transmembrane region" description="Helical" evidence="13">
    <location>
        <begin position="203"/>
        <end position="222"/>
    </location>
</feature>
<evidence type="ECO:0000256" key="12">
    <source>
        <dbReference type="SAM" id="MobiDB-lite"/>
    </source>
</evidence>
<dbReference type="AlphaFoldDB" id="A0AAV2H4Q0"/>
<evidence type="ECO:0000256" key="13">
    <source>
        <dbReference type="SAM" id="Phobius"/>
    </source>
</evidence>
<dbReference type="Gene3D" id="1.10.10.10">
    <property type="entry name" value="Winged helix-like DNA-binding domain superfamily/Winged helix DNA-binding domain"/>
    <property type="match status" value="1"/>
</dbReference>
<evidence type="ECO:0000256" key="8">
    <source>
        <dbReference type="ARBA" id="ARBA00022989"/>
    </source>
</evidence>
<proteinExistence type="inferred from homology"/>